<dbReference type="Proteomes" id="UP000177325">
    <property type="component" value="Unassembled WGS sequence"/>
</dbReference>
<evidence type="ECO:0008006" key="3">
    <source>
        <dbReference type="Google" id="ProtNLM"/>
    </source>
</evidence>
<evidence type="ECO:0000313" key="1">
    <source>
        <dbReference type="EMBL" id="OGG85133.1"/>
    </source>
</evidence>
<gene>
    <name evidence="1" type="ORF">A3G90_03680</name>
</gene>
<accession>A0A1F6FH05</accession>
<sequence>MTSISSTVPSETSYGQIVSTGAVVENTVAVSINDTEQIVRSYFEDIPVMVQVARCESTFRHTLADGSVLKGVVDPADTGVMQINKRYHEKAAAAMRLDLEDIYDNMAYARHLYETQGTQPWSASAPCWNQSLAMNI</sequence>
<dbReference type="SUPFAM" id="SSF53955">
    <property type="entry name" value="Lysozyme-like"/>
    <property type="match status" value="1"/>
</dbReference>
<dbReference type="EMBL" id="MFMM01000001">
    <property type="protein sequence ID" value="OGG85133.1"/>
    <property type="molecule type" value="Genomic_DNA"/>
</dbReference>
<name>A0A1F6FH05_9BACT</name>
<evidence type="ECO:0000313" key="2">
    <source>
        <dbReference type="Proteomes" id="UP000177325"/>
    </source>
</evidence>
<reference evidence="1 2" key="1">
    <citation type="journal article" date="2016" name="Nat. Commun.">
        <title>Thousands of microbial genomes shed light on interconnected biogeochemical processes in an aquifer system.</title>
        <authorList>
            <person name="Anantharaman K."/>
            <person name="Brown C.T."/>
            <person name="Hug L.A."/>
            <person name="Sharon I."/>
            <person name="Castelle C.J."/>
            <person name="Probst A.J."/>
            <person name="Thomas B.C."/>
            <person name="Singh A."/>
            <person name="Wilkins M.J."/>
            <person name="Karaoz U."/>
            <person name="Brodie E.L."/>
            <person name="Williams K.H."/>
            <person name="Hubbard S.S."/>
            <person name="Banfield J.F."/>
        </authorList>
    </citation>
    <scope>NUCLEOTIDE SEQUENCE [LARGE SCALE GENOMIC DNA]</scope>
</reference>
<dbReference type="InterPro" id="IPR023346">
    <property type="entry name" value="Lysozyme-like_dom_sf"/>
</dbReference>
<dbReference type="AlphaFoldDB" id="A0A1F6FH05"/>
<proteinExistence type="predicted"/>
<organism evidence="1 2">
    <name type="scientific">Candidatus Kaiserbacteria bacterium RIFCSPLOWO2_12_FULL_45_26</name>
    <dbReference type="NCBI Taxonomy" id="1798525"/>
    <lineage>
        <taxon>Bacteria</taxon>
        <taxon>Candidatus Kaiseribacteriota</taxon>
    </lineage>
</organism>
<protein>
    <recommendedName>
        <fullName evidence="3">Transglycosylase SLT domain-containing protein</fullName>
    </recommendedName>
</protein>
<comment type="caution">
    <text evidence="1">The sequence shown here is derived from an EMBL/GenBank/DDBJ whole genome shotgun (WGS) entry which is preliminary data.</text>
</comment>